<comment type="subcellular location">
    <subcellularLocation>
        <location evidence="1">Membrane</location>
        <topology evidence="1">Multi-pass membrane protein</topology>
    </subcellularLocation>
</comment>
<evidence type="ECO:0000256" key="4">
    <source>
        <dbReference type="ARBA" id="ARBA00023136"/>
    </source>
</evidence>
<keyword evidence="6" id="KW-0496">Mitochondrion</keyword>
<dbReference type="PANTHER" id="PTHR11785">
    <property type="entry name" value="AMINO ACID TRANSPORTER"/>
    <property type="match status" value="1"/>
</dbReference>
<keyword evidence="2 5" id="KW-0812">Transmembrane</keyword>
<dbReference type="GO" id="GO:0016020">
    <property type="term" value="C:membrane"/>
    <property type="evidence" value="ECO:0007669"/>
    <property type="project" value="UniProtKB-SubCell"/>
</dbReference>
<evidence type="ECO:0000256" key="1">
    <source>
        <dbReference type="ARBA" id="ARBA00004141"/>
    </source>
</evidence>
<evidence type="ECO:0000256" key="5">
    <source>
        <dbReference type="SAM" id="Phobius"/>
    </source>
</evidence>
<dbReference type="PIRSF" id="PIRSF006060">
    <property type="entry name" value="AA_transporter"/>
    <property type="match status" value="1"/>
</dbReference>
<dbReference type="Gene3D" id="1.20.1740.10">
    <property type="entry name" value="Amino acid/polyamine transporter I"/>
    <property type="match status" value="1"/>
</dbReference>
<dbReference type="GO" id="GO:0015179">
    <property type="term" value="F:L-amino acid transmembrane transporter activity"/>
    <property type="evidence" value="ECO:0007669"/>
    <property type="project" value="TreeGrafter"/>
</dbReference>
<feature type="transmembrane region" description="Helical" evidence="5">
    <location>
        <begin position="178"/>
        <end position="199"/>
    </location>
</feature>
<evidence type="ECO:0000256" key="3">
    <source>
        <dbReference type="ARBA" id="ARBA00022989"/>
    </source>
</evidence>
<proteinExistence type="predicted"/>
<evidence type="ECO:0000313" key="6">
    <source>
        <dbReference type="EMBL" id="SPQ98264.1"/>
    </source>
</evidence>
<feature type="transmembrane region" description="Helical" evidence="5">
    <location>
        <begin position="147"/>
        <end position="166"/>
    </location>
</feature>
<feature type="transmembrane region" description="Helical" evidence="5">
    <location>
        <begin position="219"/>
        <end position="241"/>
    </location>
</feature>
<name>A0A3P3YDP8_PLABS</name>
<dbReference type="InterPro" id="IPR002293">
    <property type="entry name" value="AA/rel_permease1"/>
</dbReference>
<organism evidence="6 7">
    <name type="scientific">Plasmodiophora brassicae</name>
    <name type="common">Clubroot disease agent</name>
    <dbReference type="NCBI Taxonomy" id="37360"/>
    <lineage>
        <taxon>Eukaryota</taxon>
        <taxon>Sar</taxon>
        <taxon>Rhizaria</taxon>
        <taxon>Endomyxa</taxon>
        <taxon>Phytomyxea</taxon>
        <taxon>Plasmodiophorida</taxon>
        <taxon>Plasmodiophoridae</taxon>
        <taxon>Plasmodiophora</taxon>
    </lineage>
</organism>
<accession>A0A3P3YDP8</accession>
<evidence type="ECO:0008006" key="8">
    <source>
        <dbReference type="Google" id="ProtNLM"/>
    </source>
</evidence>
<dbReference type="EMBL" id="OVEO01000009">
    <property type="protein sequence ID" value="SPQ98264.1"/>
    <property type="molecule type" value="Genomic_DNA"/>
</dbReference>
<dbReference type="Pfam" id="PF13520">
    <property type="entry name" value="AA_permease_2"/>
    <property type="match status" value="1"/>
</dbReference>
<dbReference type="PANTHER" id="PTHR11785:SF512">
    <property type="entry name" value="SOBREMESA, ISOFORM B"/>
    <property type="match status" value="1"/>
</dbReference>
<feature type="transmembrane region" description="Helical" evidence="5">
    <location>
        <begin position="353"/>
        <end position="371"/>
    </location>
</feature>
<feature type="transmembrane region" description="Helical" evidence="5">
    <location>
        <begin position="66"/>
        <end position="86"/>
    </location>
</feature>
<evidence type="ECO:0000256" key="2">
    <source>
        <dbReference type="ARBA" id="ARBA00022692"/>
    </source>
</evidence>
<feature type="transmembrane region" description="Helical" evidence="5">
    <location>
        <begin position="434"/>
        <end position="452"/>
    </location>
</feature>
<protein>
    <recommendedName>
        <fullName evidence="8">Amino acid permease/ SLC12A domain-containing protein</fullName>
    </recommendedName>
</protein>
<dbReference type="AlphaFoldDB" id="A0A3P3YDP8"/>
<feature type="transmembrane region" description="Helical" evidence="5">
    <location>
        <begin position="107"/>
        <end position="127"/>
    </location>
</feature>
<feature type="transmembrane region" description="Helical" evidence="5">
    <location>
        <begin position="408"/>
        <end position="428"/>
    </location>
</feature>
<reference evidence="6 7" key="1">
    <citation type="submission" date="2018-03" db="EMBL/GenBank/DDBJ databases">
        <authorList>
            <person name="Fogelqvist J."/>
        </authorList>
    </citation>
    <scope>NUCLEOTIDE SEQUENCE [LARGE SCALE GENOMIC DNA]</scope>
</reference>
<keyword evidence="3 5" id="KW-1133">Transmembrane helix</keyword>
<dbReference type="InterPro" id="IPR050598">
    <property type="entry name" value="AminoAcid_Transporter"/>
</dbReference>
<dbReference type="Proteomes" id="UP000290189">
    <property type="component" value="Unassembled WGS sequence"/>
</dbReference>
<keyword evidence="4 5" id="KW-0472">Membrane</keyword>
<sequence length="471" mass="49057">MSSNGDDAILERVPLQTEAGNVKQRLAGHLTARDAFAMVISNIIGSGIFVTPGLVYVQTGSPCGAIVAWVLAGIISLLGALCYAELGTGQVDAGAESAYFQKAFNSDVAFTFVFVLFMVLAPGSVAIESTVFARYLLAVFGVQTRWAVQAAAVSLIIVLGAVNVQASAKSAMIQMVMVVFKLCAVVVVAAGALFASPGVRNLSALGSSQHCFAGTNPSTFALGLIACLFSYSGFNSVCSLSEEFATPQRDLPVGIVAGMVVVLVVYLLANLSFLITLPASVLSNSKSVGYDFALIVGGHTFADVLSVMVAMTTMGAAHSTIFSASRVVFAAGRDGLFFEWFAYVNDAGTPSNAVLAITAWSCILVVAGSNVAELIDYAGVAGWFYAGLAALALIRLRRGPGSPGQFRVPWYPLVPVVSATASAALVASSIVEDFWPSVAVALIIAAAFAVHYRRRRAQQASSDIKADNSVQ</sequence>
<geneLocation type="mitochondrion" evidence="6"/>
<feature type="transmembrane region" description="Helical" evidence="5">
    <location>
        <begin position="35"/>
        <end position="54"/>
    </location>
</feature>
<feature type="transmembrane region" description="Helical" evidence="5">
    <location>
        <begin position="253"/>
        <end position="280"/>
    </location>
</feature>
<gene>
    <name evidence="6" type="ORF">PLBR_LOCUS5479</name>
</gene>
<feature type="transmembrane region" description="Helical" evidence="5">
    <location>
        <begin position="377"/>
        <end position="396"/>
    </location>
</feature>
<evidence type="ECO:0000313" key="7">
    <source>
        <dbReference type="Proteomes" id="UP000290189"/>
    </source>
</evidence>